<evidence type="ECO:0000313" key="1">
    <source>
        <dbReference type="EMBL" id="POM58528.1"/>
    </source>
</evidence>
<accession>A0A2P4WYZ9</accession>
<evidence type="ECO:0008006" key="3">
    <source>
        <dbReference type="Google" id="ProtNLM"/>
    </source>
</evidence>
<sequence>MVQTTTRAIKVYVQDLDQRGWDEYAERITFAIYTAHDRIRGETPFYMVHGWDRRFSLEAVIPVGSTRRHDRDPRGWRYLIQRYNQQVREQVNQRLREAISDRADLHNQEIHPHQIEVGSRVWLYMDRVKEGYAKKLAHLWHGPFRIVEKVGEHAVKLEVAGSGYHVFPVVHVTKLKLVKEYPDRPLMRLTAGSQDRLDFDEVLLPGDSWIQNRDPDEYEVEKITDMRSGRRTRCGRIYREFLLDEADLNCGALLHEFLRDRTNHNRFDVMQSHEES</sequence>
<gene>
    <name evidence="1" type="ORF">PHPALM_36808</name>
</gene>
<protein>
    <recommendedName>
        <fullName evidence="3">Reverse transcriptase</fullName>
    </recommendedName>
</protein>
<name>A0A2P4WYZ9_9STRA</name>
<evidence type="ECO:0000313" key="2">
    <source>
        <dbReference type="Proteomes" id="UP000237271"/>
    </source>
</evidence>
<dbReference type="OrthoDB" id="101303at2759"/>
<organism evidence="1 2">
    <name type="scientific">Phytophthora palmivora</name>
    <dbReference type="NCBI Taxonomy" id="4796"/>
    <lineage>
        <taxon>Eukaryota</taxon>
        <taxon>Sar</taxon>
        <taxon>Stramenopiles</taxon>
        <taxon>Oomycota</taxon>
        <taxon>Peronosporomycetes</taxon>
        <taxon>Peronosporales</taxon>
        <taxon>Peronosporaceae</taxon>
        <taxon>Phytophthora</taxon>
    </lineage>
</organism>
<dbReference type="EMBL" id="NCKW01020214">
    <property type="protein sequence ID" value="POM58528.1"/>
    <property type="molecule type" value="Genomic_DNA"/>
</dbReference>
<dbReference type="AlphaFoldDB" id="A0A2P4WYZ9"/>
<proteinExistence type="predicted"/>
<comment type="caution">
    <text evidence="1">The sequence shown here is derived from an EMBL/GenBank/DDBJ whole genome shotgun (WGS) entry which is preliminary data.</text>
</comment>
<reference evidence="1 2" key="1">
    <citation type="journal article" date="2017" name="Genome Biol. Evol.">
        <title>Phytophthora megakarya and P. palmivora, closely related causal agents of cacao black pod rot, underwent increases in genome sizes and gene numbers by different mechanisms.</title>
        <authorList>
            <person name="Ali S.S."/>
            <person name="Shao J."/>
            <person name="Lary D.J."/>
            <person name="Kronmiller B."/>
            <person name="Shen D."/>
            <person name="Strem M.D."/>
            <person name="Amoako-Attah I."/>
            <person name="Akrofi A.Y."/>
            <person name="Begoude B.A."/>
            <person name="Ten Hoopen G.M."/>
            <person name="Coulibaly K."/>
            <person name="Kebe B.I."/>
            <person name="Melnick R.L."/>
            <person name="Guiltinan M.J."/>
            <person name="Tyler B.M."/>
            <person name="Meinhardt L.W."/>
            <person name="Bailey B.A."/>
        </authorList>
    </citation>
    <scope>NUCLEOTIDE SEQUENCE [LARGE SCALE GENOMIC DNA]</scope>
    <source>
        <strain evidence="2">sbr112.9</strain>
    </source>
</reference>
<keyword evidence="2" id="KW-1185">Reference proteome</keyword>
<dbReference type="Proteomes" id="UP000237271">
    <property type="component" value="Unassembled WGS sequence"/>
</dbReference>